<comment type="similarity">
    <text evidence="2 6">Belongs to the 2-oxoacid dehydrogenase family.</text>
</comment>
<evidence type="ECO:0000259" key="7">
    <source>
        <dbReference type="PROSITE" id="PS50968"/>
    </source>
</evidence>
<dbReference type="Gene3D" id="3.30.559.10">
    <property type="entry name" value="Chloramphenicol acetyltransferase-like domain"/>
    <property type="match status" value="1"/>
</dbReference>
<dbReference type="PROSITE" id="PS00189">
    <property type="entry name" value="LIPOYL"/>
    <property type="match status" value="1"/>
</dbReference>
<dbReference type="InterPro" id="IPR050743">
    <property type="entry name" value="2-oxoacid_DH_E2_comp"/>
</dbReference>
<accession>A0ABU6MI59</accession>
<proteinExistence type="inferred from homology"/>
<dbReference type="PROSITE" id="PS51826">
    <property type="entry name" value="PSBD"/>
    <property type="match status" value="1"/>
</dbReference>
<evidence type="ECO:0000259" key="8">
    <source>
        <dbReference type="PROSITE" id="PS51826"/>
    </source>
</evidence>
<dbReference type="InterPro" id="IPR023213">
    <property type="entry name" value="CAT-like_dom_sf"/>
</dbReference>
<dbReference type="SUPFAM" id="SSF52777">
    <property type="entry name" value="CoA-dependent acyltransferases"/>
    <property type="match status" value="1"/>
</dbReference>
<dbReference type="PANTHER" id="PTHR43178:SF5">
    <property type="entry name" value="LIPOAMIDE ACYLTRANSFERASE COMPONENT OF BRANCHED-CHAIN ALPHA-KETO ACID DEHYDROGENASE COMPLEX, MITOCHONDRIAL"/>
    <property type="match status" value="1"/>
</dbReference>
<comment type="caution">
    <text evidence="9">The sequence shown here is derived from an EMBL/GenBank/DDBJ whole genome shotgun (WGS) entry which is preliminary data.</text>
</comment>
<reference evidence="9 10" key="1">
    <citation type="submission" date="2023-03" db="EMBL/GenBank/DDBJ databases">
        <title>Bacillus Genome Sequencing.</title>
        <authorList>
            <person name="Dunlap C."/>
        </authorList>
    </citation>
    <scope>NUCLEOTIDE SEQUENCE [LARGE SCALE GENOMIC DNA]</scope>
    <source>
        <strain evidence="9 10">B-23453</strain>
    </source>
</reference>
<dbReference type="SUPFAM" id="SSF51230">
    <property type="entry name" value="Single hybrid motif"/>
    <property type="match status" value="1"/>
</dbReference>
<dbReference type="Gene3D" id="4.10.320.10">
    <property type="entry name" value="E3-binding domain"/>
    <property type="match status" value="1"/>
</dbReference>
<dbReference type="Pfam" id="PF00198">
    <property type="entry name" value="2-oxoacid_dh"/>
    <property type="match status" value="1"/>
</dbReference>
<dbReference type="EC" id="2.3.1.-" evidence="6"/>
<dbReference type="InterPro" id="IPR001078">
    <property type="entry name" value="2-oxoacid_DH_actylTfrase"/>
</dbReference>
<dbReference type="InterPro" id="IPR003016">
    <property type="entry name" value="2-oxoA_DH_lipoyl-BS"/>
</dbReference>
<name>A0ABU6MI59_9BACI</name>
<dbReference type="PANTHER" id="PTHR43178">
    <property type="entry name" value="DIHYDROLIPOAMIDE ACETYLTRANSFERASE COMPONENT OF PYRUVATE DEHYDROGENASE COMPLEX"/>
    <property type="match status" value="1"/>
</dbReference>
<evidence type="ECO:0000256" key="5">
    <source>
        <dbReference type="ARBA" id="ARBA00023315"/>
    </source>
</evidence>
<organism evidence="9 10">
    <name type="scientific">Heyndrickxia acidicola</name>
    <dbReference type="NCBI Taxonomy" id="209389"/>
    <lineage>
        <taxon>Bacteria</taxon>
        <taxon>Bacillati</taxon>
        <taxon>Bacillota</taxon>
        <taxon>Bacilli</taxon>
        <taxon>Bacillales</taxon>
        <taxon>Bacillaceae</taxon>
        <taxon>Heyndrickxia</taxon>
    </lineage>
</organism>
<dbReference type="Pfam" id="PF00364">
    <property type="entry name" value="Biotin_lipoyl"/>
    <property type="match status" value="1"/>
</dbReference>
<evidence type="ECO:0000256" key="3">
    <source>
        <dbReference type="ARBA" id="ARBA00022679"/>
    </source>
</evidence>
<dbReference type="InterPro" id="IPR036625">
    <property type="entry name" value="E3-bd_dom_sf"/>
</dbReference>
<keyword evidence="4 6" id="KW-0450">Lipoyl</keyword>
<dbReference type="SUPFAM" id="SSF47005">
    <property type="entry name" value="Peripheral subunit-binding domain of 2-oxo acid dehydrogenase complex"/>
    <property type="match status" value="1"/>
</dbReference>
<evidence type="ECO:0000313" key="10">
    <source>
        <dbReference type="Proteomes" id="UP001341444"/>
    </source>
</evidence>
<evidence type="ECO:0000256" key="2">
    <source>
        <dbReference type="ARBA" id="ARBA00007317"/>
    </source>
</evidence>
<feature type="domain" description="Lipoyl-binding" evidence="7">
    <location>
        <begin position="2"/>
        <end position="77"/>
    </location>
</feature>
<evidence type="ECO:0000256" key="6">
    <source>
        <dbReference type="RuleBase" id="RU003423"/>
    </source>
</evidence>
<dbReference type="InterPro" id="IPR000089">
    <property type="entry name" value="Biotin_lipoyl"/>
</dbReference>
<dbReference type="Gene3D" id="2.40.50.100">
    <property type="match status" value="1"/>
</dbReference>
<evidence type="ECO:0000256" key="4">
    <source>
        <dbReference type="ARBA" id="ARBA00022823"/>
    </source>
</evidence>
<evidence type="ECO:0000313" key="9">
    <source>
        <dbReference type="EMBL" id="MED1204200.1"/>
    </source>
</evidence>
<keyword evidence="3 6" id="KW-0808">Transferase</keyword>
<keyword evidence="5 6" id="KW-0012">Acyltransferase</keyword>
<gene>
    <name evidence="9" type="ORF">P4T90_14220</name>
</gene>
<dbReference type="CDD" id="cd06849">
    <property type="entry name" value="lipoyl_domain"/>
    <property type="match status" value="1"/>
</dbReference>
<protein>
    <recommendedName>
        <fullName evidence="6">Dihydrolipoamide acetyltransferase component of pyruvate dehydrogenase complex</fullName>
        <ecNumber evidence="6">2.3.1.-</ecNumber>
    </recommendedName>
</protein>
<dbReference type="EMBL" id="JARMAB010000020">
    <property type="protein sequence ID" value="MED1204200.1"/>
    <property type="molecule type" value="Genomic_DNA"/>
</dbReference>
<comment type="cofactor">
    <cofactor evidence="1 6">
        <name>(R)-lipoate</name>
        <dbReference type="ChEBI" id="CHEBI:83088"/>
    </cofactor>
</comment>
<sequence length="450" mass="49874">MAFVITMPKFGLTMTEGTISHWTKTVGEKVAEGEALYEVETDKITNEVEAPQGGVLRYIFQEAGSTVDVGKPIAIIASETENIDNYLDSTESAPDNPTKEKLSISSAIQNEGENQSHADTYVKATPYAKKVMRDEGVLLEEVTGTGPNGIIVSRDVKTISDSPNKPAISPVAKKYAEEQQINWEDIGQKKRILLPDVIKKQLEVSSGKNGASEEQFISRTTSKPVKGMRKVIAERMTKSWQEIPHVTVTREIDVTALVAAKDVLNKEAMNTNTKITLTHLLIKIVARTLPKHPALNAWFQGKDILYHNDVHIGVAVSVPGGLIVPVIRNVHQKDLLDIADTLRDVTIRAKEQKLRLEETQGATFTISNLGMEGIDHFTPIINPPEIGILGVGRIQEKPVFEGEKVVRRSFMELSLSFDHRALDGADAAHFLRSIDYYIQEPLRLLVKERD</sequence>
<dbReference type="RefSeq" id="WP_066264044.1">
    <property type="nucleotide sequence ID" value="NZ_JARMAB010000020.1"/>
</dbReference>
<dbReference type="PROSITE" id="PS50968">
    <property type="entry name" value="BIOTINYL_LIPOYL"/>
    <property type="match status" value="1"/>
</dbReference>
<dbReference type="Proteomes" id="UP001341444">
    <property type="component" value="Unassembled WGS sequence"/>
</dbReference>
<keyword evidence="10" id="KW-1185">Reference proteome</keyword>
<dbReference type="Pfam" id="PF02817">
    <property type="entry name" value="E3_binding"/>
    <property type="match status" value="1"/>
</dbReference>
<evidence type="ECO:0000256" key="1">
    <source>
        <dbReference type="ARBA" id="ARBA00001938"/>
    </source>
</evidence>
<dbReference type="InterPro" id="IPR004167">
    <property type="entry name" value="PSBD"/>
</dbReference>
<feature type="domain" description="Peripheral subunit-binding (PSBD)" evidence="8">
    <location>
        <begin position="123"/>
        <end position="160"/>
    </location>
</feature>
<dbReference type="InterPro" id="IPR011053">
    <property type="entry name" value="Single_hybrid_motif"/>
</dbReference>